<feature type="non-terminal residue" evidence="1">
    <location>
        <position position="53"/>
    </location>
</feature>
<keyword evidence="2" id="KW-1185">Reference proteome</keyword>
<dbReference type="EMBL" id="JAMKFB020000008">
    <property type="protein sequence ID" value="KAL0187108.1"/>
    <property type="molecule type" value="Genomic_DNA"/>
</dbReference>
<reference evidence="1 2" key="1">
    <citation type="submission" date="2024-05" db="EMBL/GenBank/DDBJ databases">
        <title>Genome sequencing and assembly of Indian major carp, Cirrhinus mrigala (Hamilton, 1822).</title>
        <authorList>
            <person name="Mohindra V."/>
            <person name="Chowdhury L.M."/>
            <person name="Lal K."/>
            <person name="Jena J.K."/>
        </authorList>
    </citation>
    <scope>NUCLEOTIDE SEQUENCE [LARGE SCALE GENOMIC DNA]</scope>
    <source>
        <strain evidence="1">CM1030</strain>
        <tissue evidence="1">Blood</tissue>
    </source>
</reference>
<dbReference type="Proteomes" id="UP001529510">
    <property type="component" value="Unassembled WGS sequence"/>
</dbReference>
<organism evidence="1 2">
    <name type="scientific">Cirrhinus mrigala</name>
    <name type="common">Mrigala</name>
    <dbReference type="NCBI Taxonomy" id="683832"/>
    <lineage>
        <taxon>Eukaryota</taxon>
        <taxon>Metazoa</taxon>
        <taxon>Chordata</taxon>
        <taxon>Craniata</taxon>
        <taxon>Vertebrata</taxon>
        <taxon>Euteleostomi</taxon>
        <taxon>Actinopterygii</taxon>
        <taxon>Neopterygii</taxon>
        <taxon>Teleostei</taxon>
        <taxon>Ostariophysi</taxon>
        <taxon>Cypriniformes</taxon>
        <taxon>Cyprinidae</taxon>
        <taxon>Labeoninae</taxon>
        <taxon>Labeonini</taxon>
        <taxon>Cirrhinus</taxon>
    </lineage>
</organism>
<evidence type="ECO:0000313" key="1">
    <source>
        <dbReference type="EMBL" id="KAL0187108.1"/>
    </source>
</evidence>
<gene>
    <name evidence="1" type="ORF">M9458_018778</name>
</gene>
<protein>
    <recommendedName>
        <fullName evidence="3">Transposase</fullName>
    </recommendedName>
</protein>
<dbReference type="AlphaFoldDB" id="A0ABD0QM59"/>
<accession>A0ABD0QM59</accession>
<evidence type="ECO:0000313" key="2">
    <source>
        <dbReference type="Proteomes" id="UP001529510"/>
    </source>
</evidence>
<name>A0ABD0QM59_CIRMR</name>
<evidence type="ECO:0008006" key="3">
    <source>
        <dbReference type="Google" id="ProtNLM"/>
    </source>
</evidence>
<proteinExistence type="predicted"/>
<comment type="caution">
    <text evidence="1">The sequence shown here is derived from an EMBL/GenBank/DDBJ whole genome shotgun (WGS) entry which is preliminary data.</text>
</comment>
<sequence length="53" mass="6146">MDSILLDRRIRQCVPVPVNIQQLGTAIEEEWTKIPQATINNPINSMRRRFVAL</sequence>
<dbReference type="InterPro" id="IPR036397">
    <property type="entry name" value="RNaseH_sf"/>
</dbReference>
<dbReference type="Gene3D" id="3.30.420.10">
    <property type="entry name" value="Ribonuclease H-like superfamily/Ribonuclease H"/>
    <property type="match status" value="1"/>
</dbReference>